<gene>
    <name evidence="1" type="ORF">NDU88_002089</name>
</gene>
<evidence type="ECO:0000313" key="1">
    <source>
        <dbReference type="EMBL" id="KAJ1198246.1"/>
    </source>
</evidence>
<comment type="caution">
    <text evidence="1">The sequence shown here is derived from an EMBL/GenBank/DDBJ whole genome shotgun (WGS) entry which is preliminary data.</text>
</comment>
<accession>A0AAV7VBK5</accession>
<keyword evidence="2" id="KW-1185">Reference proteome</keyword>
<dbReference type="AlphaFoldDB" id="A0AAV7VBK5"/>
<organism evidence="1 2">
    <name type="scientific">Pleurodeles waltl</name>
    <name type="common">Iberian ribbed newt</name>
    <dbReference type="NCBI Taxonomy" id="8319"/>
    <lineage>
        <taxon>Eukaryota</taxon>
        <taxon>Metazoa</taxon>
        <taxon>Chordata</taxon>
        <taxon>Craniata</taxon>
        <taxon>Vertebrata</taxon>
        <taxon>Euteleostomi</taxon>
        <taxon>Amphibia</taxon>
        <taxon>Batrachia</taxon>
        <taxon>Caudata</taxon>
        <taxon>Salamandroidea</taxon>
        <taxon>Salamandridae</taxon>
        <taxon>Pleurodelinae</taxon>
        <taxon>Pleurodeles</taxon>
    </lineage>
</organism>
<dbReference type="Proteomes" id="UP001066276">
    <property type="component" value="Chromosome 2_1"/>
</dbReference>
<protein>
    <submittedName>
        <fullName evidence="1">Uncharacterized protein</fullName>
    </submittedName>
</protein>
<evidence type="ECO:0000313" key="2">
    <source>
        <dbReference type="Proteomes" id="UP001066276"/>
    </source>
</evidence>
<reference evidence="1" key="1">
    <citation type="journal article" date="2022" name="bioRxiv">
        <title>Sequencing and chromosome-scale assembly of the giantPleurodeles waltlgenome.</title>
        <authorList>
            <person name="Brown T."/>
            <person name="Elewa A."/>
            <person name="Iarovenko S."/>
            <person name="Subramanian E."/>
            <person name="Araus A.J."/>
            <person name="Petzold A."/>
            <person name="Susuki M."/>
            <person name="Suzuki K.-i.T."/>
            <person name="Hayashi T."/>
            <person name="Toyoda A."/>
            <person name="Oliveira C."/>
            <person name="Osipova E."/>
            <person name="Leigh N.D."/>
            <person name="Simon A."/>
            <person name="Yun M.H."/>
        </authorList>
    </citation>
    <scope>NUCLEOTIDE SEQUENCE</scope>
    <source>
        <strain evidence="1">20211129_DDA</strain>
        <tissue evidence="1">Liver</tissue>
    </source>
</reference>
<name>A0AAV7VBK5_PLEWA</name>
<sequence>MPHVCLPVGGACRAQRAYPLGISGPGTNLGGVHARLGTLVRPDIGRRWQAASDVSAASSGSLAVRALEGVHHDVCKLANVLMRVPEIFQAKIHQIYLDESLPGDLP</sequence>
<dbReference type="EMBL" id="JANPWB010000003">
    <property type="protein sequence ID" value="KAJ1198246.1"/>
    <property type="molecule type" value="Genomic_DNA"/>
</dbReference>
<proteinExistence type="predicted"/>